<comment type="caution">
    <text evidence="1">The sequence shown here is derived from an EMBL/GenBank/DDBJ whole genome shotgun (WGS) entry which is preliminary data.</text>
</comment>
<dbReference type="AlphaFoldDB" id="A0A7J6B5N6"/>
<protein>
    <submittedName>
        <fullName evidence="1">Uncharacterized protein</fullName>
    </submittedName>
</protein>
<reference evidence="1 2" key="1">
    <citation type="submission" date="2020-02" db="EMBL/GenBank/DDBJ databases">
        <title>A chromosome-scale genome assembly of the black bullhead catfish (Ameiurus melas).</title>
        <authorList>
            <person name="Wen M."/>
            <person name="Zham M."/>
            <person name="Cabau C."/>
            <person name="Klopp C."/>
            <person name="Donnadieu C."/>
            <person name="Roques C."/>
            <person name="Bouchez O."/>
            <person name="Lampietro C."/>
            <person name="Jouanno E."/>
            <person name="Herpin A."/>
            <person name="Louis A."/>
            <person name="Berthelot C."/>
            <person name="Parey E."/>
            <person name="Roest-Crollius H."/>
            <person name="Braasch I."/>
            <person name="Postlethwait J."/>
            <person name="Robinson-Rechavi M."/>
            <person name="Echchiki A."/>
            <person name="Begum T."/>
            <person name="Montfort J."/>
            <person name="Schartl M."/>
            <person name="Bobe J."/>
            <person name="Guiguen Y."/>
        </authorList>
    </citation>
    <scope>NUCLEOTIDE SEQUENCE [LARGE SCALE GENOMIC DNA]</scope>
    <source>
        <strain evidence="1">M_S1</strain>
        <tissue evidence="1">Blood</tissue>
    </source>
</reference>
<dbReference type="EMBL" id="JAAGNN010000005">
    <property type="protein sequence ID" value="KAF4089699.1"/>
    <property type="molecule type" value="Genomic_DNA"/>
</dbReference>
<evidence type="ECO:0000313" key="2">
    <source>
        <dbReference type="Proteomes" id="UP000593565"/>
    </source>
</evidence>
<keyword evidence="2" id="KW-1185">Reference proteome</keyword>
<evidence type="ECO:0000313" key="1">
    <source>
        <dbReference type="EMBL" id="KAF4089699.1"/>
    </source>
</evidence>
<proteinExistence type="predicted"/>
<dbReference type="Proteomes" id="UP000593565">
    <property type="component" value="Unassembled WGS sequence"/>
</dbReference>
<gene>
    <name evidence="1" type="ORF">AMELA_G00070320</name>
</gene>
<accession>A0A7J6B5N6</accession>
<name>A0A7J6B5N6_AMEME</name>
<organism evidence="1 2">
    <name type="scientific">Ameiurus melas</name>
    <name type="common">Black bullhead</name>
    <name type="synonym">Silurus melas</name>
    <dbReference type="NCBI Taxonomy" id="219545"/>
    <lineage>
        <taxon>Eukaryota</taxon>
        <taxon>Metazoa</taxon>
        <taxon>Chordata</taxon>
        <taxon>Craniata</taxon>
        <taxon>Vertebrata</taxon>
        <taxon>Euteleostomi</taxon>
        <taxon>Actinopterygii</taxon>
        <taxon>Neopterygii</taxon>
        <taxon>Teleostei</taxon>
        <taxon>Ostariophysi</taxon>
        <taxon>Siluriformes</taxon>
        <taxon>Ictaluridae</taxon>
        <taxon>Ameiurus</taxon>
    </lineage>
</organism>
<sequence length="143" mass="16578">MLNRYAHLIQFKNLYSNVSDEEEKREPTFYKVKSDDETEYCLATRFTVQNATNGTWPSNEYKSDAVRFEGEGYYSRLITKYTKGCDETDAMCDNSKSEVGGFKSDAKTNFLGLSIFCLDELVHFEIGDTIRNRKTWMNIVLPM</sequence>